<feature type="compositionally biased region" description="Low complexity" evidence="2">
    <location>
        <begin position="302"/>
        <end position="317"/>
    </location>
</feature>
<feature type="region of interest" description="Disordered" evidence="2">
    <location>
        <begin position="219"/>
        <end position="239"/>
    </location>
</feature>
<feature type="compositionally biased region" description="Acidic residues" evidence="2">
    <location>
        <begin position="2325"/>
        <end position="2344"/>
    </location>
</feature>
<feature type="compositionally biased region" description="Basic and acidic residues" evidence="2">
    <location>
        <begin position="1835"/>
        <end position="1852"/>
    </location>
</feature>
<feature type="compositionally biased region" description="Polar residues" evidence="2">
    <location>
        <begin position="225"/>
        <end position="237"/>
    </location>
</feature>
<evidence type="ECO:0000313" key="5">
    <source>
        <dbReference type="Proteomes" id="UP000221165"/>
    </source>
</evidence>
<feature type="compositionally biased region" description="Basic and acidic residues" evidence="2">
    <location>
        <begin position="2314"/>
        <end position="2324"/>
    </location>
</feature>
<reference evidence="4 5" key="1">
    <citation type="journal article" date="2017" name="Int. J. Parasitol.">
        <title>The genome of the protozoan parasite Cystoisospora suis and a reverse vaccinology approach to identify vaccine candidates.</title>
        <authorList>
            <person name="Palmieri N."/>
            <person name="Shrestha A."/>
            <person name="Ruttkowski B."/>
            <person name="Beck T."/>
            <person name="Vogl C."/>
            <person name="Tomley F."/>
            <person name="Blake D.P."/>
            <person name="Joachim A."/>
        </authorList>
    </citation>
    <scope>NUCLEOTIDE SEQUENCE [LARGE SCALE GENOMIC DNA]</scope>
    <source>
        <strain evidence="4 5">Wien I</strain>
    </source>
</reference>
<feature type="region of interest" description="Disordered" evidence="2">
    <location>
        <begin position="1257"/>
        <end position="1276"/>
    </location>
</feature>
<feature type="compositionally biased region" description="Basic and acidic residues" evidence="2">
    <location>
        <begin position="447"/>
        <end position="459"/>
    </location>
</feature>
<organism evidence="4 5">
    <name type="scientific">Cystoisospora suis</name>
    <dbReference type="NCBI Taxonomy" id="483139"/>
    <lineage>
        <taxon>Eukaryota</taxon>
        <taxon>Sar</taxon>
        <taxon>Alveolata</taxon>
        <taxon>Apicomplexa</taxon>
        <taxon>Conoidasida</taxon>
        <taxon>Coccidia</taxon>
        <taxon>Eucoccidiorida</taxon>
        <taxon>Eimeriorina</taxon>
        <taxon>Sarcocystidae</taxon>
        <taxon>Cystoisospora</taxon>
    </lineage>
</organism>
<gene>
    <name evidence="4" type="ORF">CSUI_001883</name>
</gene>
<name>A0A2C6LAU4_9APIC</name>
<feature type="compositionally biased region" description="Basic and acidic residues" evidence="2">
    <location>
        <begin position="1778"/>
        <end position="1788"/>
    </location>
</feature>
<feature type="region of interest" description="Disordered" evidence="2">
    <location>
        <begin position="299"/>
        <end position="318"/>
    </location>
</feature>
<feature type="coiled-coil region" evidence="1">
    <location>
        <begin position="2064"/>
        <end position="2099"/>
    </location>
</feature>
<comment type="caution">
    <text evidence="4">The sequence shown here is derived from an EMBL/GenBank/DDBJ whole genome shotgun (WGS) entry which is preliminary data.</text>
</comment>
<feature type="compositionally biased region" description="Basic and acidic residues" evidence="2">
    <location>
        <begin position="2345"/>
        <end position="2379"/>
    </location>
</feature>
<feature type="region of interest" description="Disordered" evidence="2">
    <location>
        <begin position="2207"/>
        <end position="2379"/>
    </location>
</feature>
<feature type="region of interest" description="Disordered" evidence="2">
    <location>
        <begin position="1656"/>
        <end position="1710"/>
    </location>
</feature>
<feature type="compositionally biased region" description="Polar residues" evidence="2">
    <location>
        <begin position="381"/>
        <end position="407"/>
    </location>
</feature>
<feature type="region of interest" description="Disordered" evidence="2">
    <location>
        <begin position="443"/>
        <end position="527"/>
    </location>
</feature>
<feature type="region of interest" description="Disordered" evidence="2">
    <location>
        <begin position="1303"/>
        <end position="1435"/>
    </location>
</feature>
<feature type="region of interest" description="Disordered" evidence="2">
    <location>
        <begin position="1831"/>
        <end position="1867"/>
    </location>
</feature>
<feature type="compositionally biased region" description="Low complexity" evidence="2">
    <location>
        <begin position="2475"/>
        <end position="2486"/>
    </location>
</feature>
<feature type="region of interest" description="Disordered" evidence="2">
    <location>
        <begin position="351"/>
        <end position="408"/>
    </location>
</feature>
<feature type="compositionally biased region" description="Basic and acidic residues" evidence="2">
    <location>
        <begin position="1399"/>
        <end position="1417"/>
    </location>
</feature>
<feature type="region of interest" description="Disordered" evidence="2">
    <location>
        <begin position="1209"/>
        <end position="1240"/>
    </location>
</feature>
<protein>
    <recommendedName>
        <fullName evidence="6">Transmembrane protein</fullName>
    </recommendedName>
</protein>
<dbReference type="Proteomes" id="UP000221165">
    <property type="component" value="Unassembled WGS sequence"/>
</dbReference>
<evidence type="ECO:0000256" key="2">
    <source>
        <dbReference type="SAM" id="MobiDB-lite"/>
    </source>
</evidence>
<feature type="compositionally biased region" description="Basic and acidic residues" evidence="2">
    <location>
        <begin position="1426"/>
        <end position="1435"/>
    </location>
</feature>
<feature type="region of interest" description="Disordered" evidence="2">
    <location>
        <begin position="552"/>
        <end position="580"/>
    </location>
</feature>
<feature type="compositionally biased region" description="Polar residues" evidence="2">
    <location>
        <begin position="497"/>
        <end position="512"/>
    </location>
</feature>
<sequence length="2659" mass="299036">MNLAFCLFLVCLGFRVDGVSDCSCLHIFPGLLISHVSADENGRVEKEVNDERRDRRQTDGLRSFFPFFFFGFEEKKMESVLGLDTRYGDPGRKEIGARLVKNAVYVHPHAPRVSPSLVPQYIFPKSSFASSQNGLISNSHPRHLHDHTNKDTIKSCILSSASSTGSLSSPSAHLYQRNHYHVPTSMYTSLDAIQRNDLALRPLPQLPFVSSLSSSQASPPGFLPSVNTPNTDLSLSTPYPRLHQQHSHLYPSPSFSCNSAVPTYHTSTPSVSNSASSASTSPSFPNGFLPPSLVIPLKEETSSSSRPSLSDPEASSSRITNYSFSCPSFRSGDYRIPSGCAEDYNSYQPSTSSSSCVSSDAFDRTSQNGSRGSSLYKGEQETSLTSFRHPSLGQSAEETSSPTSFESLTHHIPPLYAHAQLSDYGIRTPGEQLQQDLLRGRCQGGGCEREESHLKERSEPSNASFLFSSSSPSHYHDEPKRDSSFNHVDSSLRARGSTKNSPNITMNQNSNRYPPKKASFHEKKSSSSSVSDQSLIYRWIPKVITSIFEKKTEDKDADNSTRDENVKERQELVEKRNQSQKERFVKTATYYHQGGDIRRKYFQGRGVEGEQGMKNKQQERERNHVYVWKEKTKENEVIQQDDITNSLCSHNQETSPTTTRPFSFAYDETVESRMENTRLFPTIQETSPRVFSLPQVSFSASPIGSSSSASISPNAGAKDKGENFFHEMRKNNDGVVFAEQVPLPSHAPGQKDLGCHKDLIYRFWPFHGVSPSKLPADCPPPPPHHRFPDQQTFQLGQSDLHQKIEAERLQSSTVHQPPQNSSFYEGSFYPSGVGRTLYNEETRRDGAEKEVQVGEENHFSLPGQMNEGHLRPNLHAQQDSCYKELIGEEERHRGGEDLGDKEGANVGQEMDTAFSQQQSGRPSTPEFAGGESPVSPYQTEEAELEKGSPLVGEGRGEGEDSPGFGIHRPNYHPASYTPSYHSGETSLGEPTYSNIGISQDNRHQPQPHQQYIQVDTLGTIPVNSTEICPSPLPFPVLGYQEKMTKNEGPKGGLINKHMNSLSPCISPQDKNVPLPMEKVHSQERVDPTIFPACFSFNLSCPVLPENERPQQSVLLQKHQDQETNEIPLEAENLYSQNLEECLSSFPDISSPSSCAQERDNRTATTFEDCVAVASDLPGHYSTGKHPTGICHEKLHPSLGSSYQTKNEMTMRSETQTNSTEDMKVFGEKEQEEESKKEGEVLVQEQEKNYQTLKIENGMNPLHSHEGPPSQAGEKKGTRMMKNSVIYIDNHILRESCATKLSSCSLPEPQEKRGREREGVVLRSGGPVEKYITPSTTTPGGDSYGDTRAAYVPKTDDSEQPLRLYPSPNLDSQDRNSTEEVNPAVRRRKQQLLQIMKSQEQAEERAREEQEEAKKGKGEVQGIQVDHQPKQMQEQRETPIALKKQVDQLLLRNTQAQAILEGIKNDANVEGRGTALKYQKKEKDEEIEKEKTGGEHGLESWEERFERKLLSTGEYALCKQCDGVIKLAERQQERDGMKSAPISLVHQSHKARRQENDETEEEKGVFCRCSSSCLSSFPHSQSHPHYPPAENTYEDSHTFTNTHKTLSYASHGEKMTFPSFLDFDNKEIRSRKDLDDERSEREMPRIRQEKQVVYGDHIRNEKEKANPSLKGHRGSQDWECSDKNEEEVQGREEVNEEEKFSTMNSGDRRKKTGEVSLDVVLEEKTEEEEARNASSCHAFSPLANHLGHTKNATKERVPATVPMRKMTEEKGVGTSPVPSDRRGRDRDRYPSPPLIRRNVGEGQAARLARYLPYGGKAIEGDDVRPTVTEEILSGRLTREHEKGEGHEDEENKITRGSWLNDKNPKKKGDVDVDVVALTKDDEDEEEKAYSHAAITREGRHPYRGRSPASFMPKTPRPSYTNSITISSPSSSTWSPVSSPSIHDAYDGPRRRPSHCRSMFSKSHSISPRGPHNRMISSSSSPPRKALFPGSTKTCHLHPNHQQTRGYASCGSSPRCQQQGLMSTLNFNRMDAAELAAKAWPGENAGDAWRIQERRRKQELQWMTKRKELEDLVEEQQWKLNRLLEERAKRQKEEEEQQQQLLFLQQRCQRELGEASLNRSGTSGNHEGTGGGMVWTTNELGCPVLLIGGEEKEPLELFKELLPHVFPGQSYEQMVSTAKTAVDENQKEPSVNEERINQTQSLLLQLQQQLQQLPSDQEQSSSTSSSHLKDNTNTTSSFSSSGAYPTEGHEEKMNGVEDERIHECAENNANEPHEHQLHSRRSSKEEENYMKKKNGEEEVKNEAQGEDRAEYEEDENHNHKENKSEKEEEVYEAGQEEEEDREEQEESEKGKEEEQKEREGQEHREKGKDEGEKEREKKEKSLKNMSAYAKYLHEFYNIPWTPDSDDTERYLHHKRQENLVARTNGIAVRDFYYRRNPTATLTGKGAGAPAATAGGGGGAPARAGVNEGIVSGQHHLNNSTNASDTSASRRNSATRGYSNVSSGVSTAPPSQVHHTGVRKVQQVVEEGMPVHPYIKPTRSVLARPMPWDTIDQALADLHNSHSGQQSWKKINRGIYKYGKVQVTLSFIGNRLTAQQDNKNEDFRLVWNKGARGDVLKFISYCDSKEIEEMTKLQEQLRRSLGEDFQRGRTSIECLTYLHDGM</sequence>
<feature type="compositionally biased region" description="Polar residues" evidence="2">
    <location>
        <begin position="913"/>
        <end position="922"/>
    </location>
</feature>
<dbReference type="VEuPathDB" id="ToxoDB:CSUI_001883"/>
<dbReference type="OrthoDB" id="348380at2759"/>
<proteinExistence type="predicted"/>
<keyword evidence="5" id="KW-1185">Reference proteome</keyword>
<feature type="compositionally biased region" description="Basic and acidic residues" evidence="2">
    <location>
        <begin position="1220"/>
        <end position="1240"/>
    </location>
</feature>
<feature type="region of interest" description="Disordered" evidence="2">
    <location>
        <begin position="912"/>
        <end position="983"/>
    </location>
</feature>
<evidence type="ECO:0000256" key="3">
    <source>
        <dbReference type="SAM" id="SignalP"/>
    </source>
</evidence>
<feature type="compositionally biased region" description="Low complexity" evidence="2">
    <location>
        <begin position="1916"/>
        <end position="1940"/>
    </location>
</feature>
<feature type="compositionally biased region" description="Basic and acidic residues" evidence="2">
    <location>
        <begin position="1673"/>
        <end position="1699"/>
    </location>
</feature>
<evidence type="ECO:0000313" key="4">
    <source>
        <dbReference type="EMBL" id="PHJ24265.1"/>
    </source>
</evidence>
<feature type="chain" id="PRO_5012971212" description="Transmembrane protein" evidence="3">
    <location>
        <begin position="19"/>
        <end position="2659"/>
    </location>
</feature>
<feature type="compositionally biased region" description="Low complexity" evidence="2">
    <location>
        <begin position="2207"/>
        <end position="2239"/>
    </location>
</feature>
<dbReference type="GeneID" id="94425297"/>
<feature type="compositionally biased region" description="Basic and acidic residues" evidence="2">
    <location>
        <begin position="1308"/>
        <end position="1319"/>
    </location>
</feature>
<feature type="compositionally biased region" description="Basic and acidic residues" evidence="2">
    <location>
        <begin position="474"/>
        <end position="484"/>
    </location>
</feature>
<evidence type="ECO:0000256" key="1">
    <source>
        <dbReference type="SAM" id="Coils"/>
    </source>
</evidence>
<feature type="compositionally biased region" description="Low complexity" evidence="2">
    <location>
        <begin position="460"/>
        <end position="473"/>
    </location>
</feature>
<keyword evidence="3" id="KW-0732">Signal</keyword>
<feature type="region of interest" description="Disordered" evidence="2">
    <location>
        <begin position="1740"/>
        <end position="1799"/>
    </location>
</feature>
<feature type="region of interest" description="Disordered" evidence="2">
    <location>
        <begin position="2470"/>
        <end position="2514"/>
    </location>
</feature>
<feature type="compositionally biased region" description="Polar residues" evidence="2">
    <location>
        <begin position="1209"/>
        <end position="1219"/>
    </location>
</feature>
<feature type="region of interest" description="Disordered" evidence="2">
    <location>
        <begin position="1895"/>
        <end position="1988"/>
    </location>
</feature>
<dbReference type="RefSeq" id="XP_067925938.1">
    <property type="nucleotide sequence ID" value="XM_068062086.1"/>
</dbReference>
<accession>A0A2C6LAU4</accession>
<feature type="compositionally biased region" description="Basic and acidic residues" evidence="2">
    <location>
        <begin position="2245"/>
        <end position="2306"/>
    </location>
</feature>
<evidence type="ECO:0008006" key="6">
    <source>
        <dbReference type="Google" id="ProtNLM"/>
    </source>
</evidence>
<feature type="compositionally biased region" description="Polar residues" evidence="2">
    <location>
        <begin position="2487"/>
        <end position="2511"/>
    </location>
</feature>
<dbReference type="EMBL" id="MIGC01000763">
    <property type="protein sequence ID" value="PHJ24265.1"/>
    <property type="molecule type" value="Genomic_DNA"/>
</dbReference>
<feature type="compositionally biased region" description="Polar residues" evidence="2">
    <location>
        <begin position="364"/>
        <end position="373"/>
    </location>
</feature>
<keyword evidence="1" id="KW-0175">Coiled coil</keyword>
<feature type="signal peptide" evidence="3">
    <location>
        <begin position="1"/>
        <end position="18"/>
    </location>
</feature>